<dbReference type="InterPro" id="IPR016912">
    <property type="entry name" value="Phage_P2_GpU"/>
</dbReference>
<name>A0A873WF02_9CAUD</name>
<dbReference type="Pfam" id="PF06995">
    <property type="entry name" value="Phage_P2_GpU"/>
    <property type="match status" value="1"/>
</dbReference>
<dbReference type="PIRSF" id="PIRSF029208">
    <property type="entry name" value="Phage_tail_GPU"/>
    <property type="match status" value="1"/>
</dbReference>
<evidence type="ECO:0000313" key="2">
    <source>
        <dbReference type="Proteomes" id="UP000663491"/>
    </source>
</evidence>
<dbReference type="EMBL" id="MT701586">
    <property type="protein sequence ID" value="QPB08638.1"/>
    <property type="molecule type" value="Genomic_DNA"/>
</dbReference>
<keyword evidence="2" id="KW-1185">Reference proteome</keyword>
<dbReference type="Proteomes" id="UP000663491">
    <property type="component" value="Segment"/>
</dbReference>
<evidence type="ECO:0000313" key="1">
    <source>
        <dbReference type="EMBL" id="QPB08638.1"/>
    </source>
</evidence>
<proteinExistence type="predicted"/>
<gene>
    <name evidence="1" type="ORF">CPT_Mica_025</name>
</gene>
<protein>
    <submittedName>
        <fullName evidence="1">Baseplate protein</fullName>
    </submittedName>
</protein>
<sequence length="152" mass="16669">MSLGSFISGFVPMLRLGSFNFSLNMAVFQEMRRSAEYKWPEQDRIGQAPALQFVGLGAETISLPGVIYPEWRGSAAAMAQLREMAAAGQPYLLIDAGGNIYGRWVITQVDETRSAFAGFTVPRKIEFDVTLKRFDGADSNALVNLITQALGQ</sequence>
<accession>A0A873WF02</accession>
<dbReference type="InterPro" id="IPR009734">
    <property type="entry name" value="Myoviridae_GpU"/>
</dbReference>
<organism evidence="1 2">
    <name type="scientific">Burkholderia phage Mica</name>
    <dbReference type="NCBI Taxonomy" id="2767579"/>
    <lineage>
        <taxon>Viruses</taxon>
        <taxon>Duplodnaviria</taxon>
        <taxon>Heunggongvirae</taxon>
        <taxon>Uroviricota</taxon>
        <taxon>Caudoviricetes</taxon>
        <taxon>Micavirus</taxon>
        <taxon>Micavirus Mica</taxon>
    </lineage>
</organism>
<reference evidence="1" key="1">
    <citation type="submission" date="2020-07" db="EMBL/GenBank/DDBJ databases">
        <title>Complete genome sequence of Burkholderia cenocepacia myophage Mica.</title>
        <authorList>
            <person name="Garcia J.A."/>
            <person name="Yao G.W."/>
            <person name="Guadalupe Vizoso-Pinto M."/>
            <person name="Gonzalez C."/>
            <person name="Liu M.L."/>
            <person name="Gill J."/>
        </authorList>
    </citation>
    <scope>NUCLEOTIDE SEQUENCE</scope>
</reference>